<proteinExistence type="predicted"/>
<organism evidence="1 2">
    <name type="scientific">Dentiscutata erythropus</name>
    <dbReference type="NCBI Taxonomy" id="1348616"/>
    <lineage>
        <taxon>Eukaryota</taxon>
        <taxon>Fungi</taxon>
        <taxon>Fungi incertae sedis</taxon>
        <taxon>Mucoromycota</taxon>
        <taxon>Glomeromycotina</taxon>
        <taxon>Glomeromycetes</taxon>
        <taxon>Diversisporales</taxon>
        <taxon>Gigasporaceae</taxon>
        <taxon>Dentiscutata</taxon>
    </lineage>
</organism>
<accession>A0A9N9EQW8</accession>
<dbReference type="EMBL" id="CAJVPY010007514">
    <property type="protein sequence ID" value="CAG8681681.1"/>
    <property type="molecule type" value="Genomic_DNA"/>
</dbReference>
<sequence length="105" mass="12186">MEGLDHVFGKLNPLSEFDRFCVGRILKPKKKIKLKHMKKVVQDDLIEGIIGKNDVRFVAGNAEITRSVFKYCKHKRIFVLKVLKTVDDVVVLYKPFKHNKDAFLT</sequence>
<evidence type="ECO:0000313" key="2">
    <source>
        <dbReference type="Proteomes" id="UP000789405"/>
    </source>
</evidence>
<evidence type="ECO:0000313" key="1">
    <source>
        <dbReference type="EMBL" id="CAG8681681.1"/>
    </source>
</evidence>
<reference evidence="1" key="1">
    <citation type="submission" date="2021-06" db="EMBL/GenBank/DDBJ databases">
        <authorList>
            <person name="Kallberg Y."/>
            <person name="Tangrot J."/>
            <person name="Rosling A."/>
        </authorList>
    </citation>
    <scope>NUCLEOTIDE SEQUENCE</scope>
    <source>
        <strain evidence="1">MA453B</strain>
    </source>
</reference>
<name>A0A9N9EQW8_9GLOM</name>
<keyword evidence="2" id="KW-1185">Reference proteome</keyword>
<gene>
    <name evidence="1" type="ORF">DERYTH_LOCUS11843</name>
</gene>
<protein>
    <submittedName>
        <fullName evidence="1">18582_t:CDS:1</fullName>
    </submittedName>
</protein>
<dbReference type="Proteomes" id="UP000789405">
    <property type="component" value="Unassembled WGS sequence"/>
</dbReference>
<dbReference type="AlphaFoldDB" id="A0A9N9EQW8"/>
<comment type="caution">
    <text evidence="1">The sequence shown here is derived from an EMBL/GenBank/DDBJ whole genome shotgun (WGS) entry which is preliminary data.</text>
</comment>